<feature type="binding site" description="axial binding residue" evidence="5">
    <location>
        <position position="467"/>
    </location>
    <ligand>
        <name>heme</name>
        <dbReference type="ChEBI" id="CHEBI:30413"/>
    </ligand>
    <ligandPart>
        <name>Fe</name>
        <dbReference type="ChEBI" id="CHEBI:18248"/>
    </ligandPart>
</feature>
<evidence type="ECO:0000256" key="4">
    <source>
        <dbReference type="ARBA" id="ARBA00023004"/>
    </source>
</evidence>
<dbReference type="InParanoid" id="A0A1Q3CHJ8"/>
<gene>
    <name evidence="7" type="ORF">CFOL_v3_23057</name>
</gene>
<proteinExistence type="inferred from homology"/>
<dbReference type="InterPro" id="IPR036396">
    <property type="entry name" value="Cyt_P450_sf"/>
</dbReference>
<dbReference type="EMBL" id="BDDD01002005">
    <property type="protein sequence ID" value="GAV79592.1"/>
    <property type="molecule type" value="Genomic_DNA"/>
</dbReference>
<dbReference type="Pfam" id="PF00067">
    <property type="entry name" value="p450"/>
    <property type="match status" value="1"/>
</dbReference>
<dbReference type="InterPro" id="IPR002401">
    <property type="entry name" value="Cyt_P450_E_grp-I"/>
</dbReference>
<comment type="caution">
    <text evidence="7">The sequence shown here is derived from an EMBL/GenBank/DDBJ whole genome shotgun (WGS) entry which is preliminary data.</text>
</comment>
<dbReference type="PANTHER" id="PTHR47950">
    <property type="entry name" value="CYTOCHROME P450, FAMILY 76, SUBFAMILY C, POLYPEPTIDE 5-RELATED"/>
    <property type="match status" value="1"/>
</dbReference>
<evidence type="ECO:0000313" key="8">
    <source>
        <dbReference type="Proteomes" id="UP000187406"/>
    </source>
</evidence>
<reference evidence="8" key="1">
    <citation type="submission" date="2016-04" db="EMBL/GenBank/DDBJ databases">
        <title>Cephalotus genome sequencing.</title>
        <authorList>
            <person name="Fukushima K."/>
            <person name="Hasebe M."/>
            <person name="Fang X."/>
        </authorList>
    </citation>
    <scope>NUCLEOTIDE SEQUENCE [LARGE SCALE GENOMIC DNA]</scope>
    <source>
        <strain evidence="8">cv. St1</strain>
    </source>
</reference>
<evidence type="ECO:0000256" key="5">
    <source>
        <dbReference type="PIRSR" id="PIRSR602401-1"/>
    </source>
</evidence>
<organism evidence="7 8">
    <name type="scientific">Cephalotus follicularis</name>
    <name type="common">Albany pitcher plant</name>
    <dbReference type="NCBI Taxonomy" id="3775"/>
    <lineage>
        <taxon>Eukaryota</taxon>
        <taxon>Viridiplantae</taxon>
        <taxon>Streptophyta</taxon>
        <taxon>Embryophyta</taxon>
        <taxon>Tracheophyta</taxon>
        <taxon>Spermatophyta</taxon>
        <taxon>Magnoliopsida</taxon>
        <taxon>eudicotyledons</taxon>
        <taxon>Gunneridae</taxon>
        <taxon>Pentapetalae</taxon>
        <taxon>rosids</taxon>
        <taxon>fabids</taxon>
        <taxon>Oxalidales</taxon>
        <taxon>Cephalotaceae</taxon>
        <taxon>Cephalotus</taxon>
    </lineage>
</organism>
<evidence type="ECO:0000313" key="7">
    <source>
        <dbReference type="EMBL" id="GAV79592.1"/>
    </source>
</evidence>
<dbReference type="CDD" id="cd11073">
    <property type="entry name" value="CYP76-like"/>
    <property type="match status" value="1"/>
</dbReference>
<dbReference type="GO" id="GO:0016705">
    <property type="term" value="F:oxidoreductase activity, acting on paired donors, with incorporation or reduction of molecular oxygen"/>
    <property type="evidence" value="ECO:0007669"/>
    <property type="project" value="InterPro"/>
</dbReference>
<keyword evidence="5 6" id="KW-0349">Heme</keyword>
<dbReference type="OrthoDB" id="2789670at2759"/>
<dbReference type="FunFam" id="1.10.630.10:FF:000007">
    <property type="entry name" value="Cytochrome P450 76C4"/>
    <property type="match status" value="1"/>
</dbReference>
<dbReference type="GO" id="GO:0005506">
    <property type="term" value="F:iron ion binding"/>
    <property type="evidence" value="ECO:0007669"/>
    <property type="project" value="InterPro"/>
</dbReference>
<evidence type="ECO:0000256" key="2">
    <source>
        <dbReference type="ARBA" id="ARBA00022723"/>
    </source>
</evidence>
<dbReference type="SUPFAM" id="SSF48264">
    <property type="entry name" value="Cytochrome P450"/>
    <property type="match status" value="1"/>
</dbReference>
<keyword evidence="6" id="KW-0503">Monooxygenase</keyword>
<evidence type="ECO:0000256" key="1">
    <source>
        <dbReference type="ARBA" id="ARBA00010617"/>
    </source>
</evidence>
<keyword evidence="2 5" id="KW-0479">Metal-binding</keyword>
<comment type="cofactor">
    <cofactor evidence="5">
        <name>heme</name>
        <dbReference type="ChEBI" id="CHEBI:30413"/>
    </cofactor>
</comment>
<evidence type="ECO:0000256" key="3">
    <source>
        <dbReference type="ARBA" id="ARBA00023002"/>
    </source>
</evidence>
<dbReference type="InterPro" id="IPR017972">
    <property type="entry name" value="Cyt_P450_CS"/>
</dbReference>
<sequence>MIKDRFLYNTSKLNIKHKQYNKPSLSTKRKKRGMEFLTNCLLCLLFTFILVGTFHSKSRTSKFQGKLPPGPVPLPILGNFLELGDKPHVSLANLAKAHGPIMSLKLGQVTTIVFSSATMAKEVLQKHIGDAVQVHQHSEGSVVWLPVATRWRNLRKIFNSHIFRKQKLDEKQYLRRKKMQELVAYVKECCQAGCAVDIGQVAFNTTLNLLSSTTFSVDLADPRSDTAQEFKEVVWRIMEEAGKPNLGDYFPVLRKIDPQGIRRRLGIHFGKLFDIFDGMKNERLQLRKSPGYSSTNDVLDTLLNITEDNSEAMNRSNIKHLLLDLFVAGTDTTSTTLEWAMAELLRNPKTLAKAQEELEQTIGKRNQLEESDIPRLPYLQAIIKENFRLHPTVPLLLPRKAGEDVEMNGYIVPKGAQIIVNAWNIGRDPSSWEDPNKFMPERFLGSDIEPLGRNFELIPFGGGRRVCPGLPLALRMLHLMLGTLVHSFNWKLEEGVKAEEMDMEEKFGISLAKAQPLRAVPLSIQ</sequence>
<dbReference type="GO" id="GO:0020037">
    <property type="term" value="F:heme binding"/>
    <property type="evidence" value="ECO:0007669"/>
    <property type="project" value="InterPro"/>
</dbReference>
<dbReference type="InterPro" id="IPR001128">
    <property type="entry name" value="Cyt_P450"/>
</dbReference>
<keyword evidence="3 6" id="KW-0560">Oxidoreductase</keyword>
<keyword evidence="8" id="KW-1185">Reference proteome</keyword>
<dbReference type="Proteomes" id="UP000187406">
    <property type="component" value="Unassembled WGS sequence"/>
</dbReference>
<dbReference type="AlphaFoldDB" id="A0A1Q3CHJ8"/>
<dbReference type="PROSITE" id="PS00086">
    <property type="entry name" value="CYTOCHROME_P450"/>
    <property type="match status" value="1"/>
</dbReference>
<dbReference type="PRINTS" id="PR00385">
    <property type="entry name" value="P450"/>
</dbReference>
<comment type="similarity">
    <text evidence="1 6">Belongs to the cytochrome P450 family.</text>
</comment>
<name>A0A1Q3CHJ8_CEPFO</name>
<keyword evidence="4 5" id="KW-0408">Iron</keyword>
<accession>A0A1Q3CHJ8</accession>
<dbReference type="STRING" id="3775.A0A1Q3CHJ8"/>
<dbReference type="GO" id="GO:0004497">
    <property type="term" value="F:monooxygenase activity"/>
    <property type="evidence" value="ECO:0007669"/>
    <property type="project" value="UniProtKB-KW"/>
</dbReference>
<dbReference type="PRINTS" id="PR00463">
    <property type="entry name" value="EP450I"/>
</dbReference>
<evidence type="ECO:0000256" key="6">
    <source>
        <dbReference type="RuleBase" id="RU000461"/>
    </source>
</evidence>
<dbReference type="FunCoup" id="A0A1Q3CHJ8">
    <property type="interactions" value="336"/>
</dbReference>
<dbReference type="Gene3D" id="1.10.630.10">
    <property type="entry name" value="Cytochrome P450"/>
    <property type="match status" value="1"/>
</dbReference>
<dbReference type="PANTHER" id="PTHR47950:SF48">
    <property type="entry name" value="CYTOCHROME P450 FAMILY PROTEIN, EXPRESSED"/>
    <property type="match status" value="1"/>
</dbReference>
<protein>
    <submittedName>
        <fullName evidence="7">p450 domain-containing protein</fullName>
    </submittedName>
</protein>